<proteinExistence type="predicted"/>
<sequence>MLKISLTDQPTFTATVEVRFDVVHRFKVTFSVLDDETMNAITRQHGQPDPDAAWIAEGDKQLLRQAWIGWDDIVDLDRQPIPFSDSARERLMSIIPIRVAVITAYYDNLAGARRKN</sequence>
<evidence type="ECO:0000313" key="2">
    <source>
        <dbReference type="Proteomes" id="UP000257706"/>
    </source>
</evidence>
<dbReference type="Pfam" id="PF08748">
    <property type="entry name" value="Phage_TAC_4"/>
    <property type="match status" value="1"/>
</dbReference>
<dbReference type="AlphaFoldDB" id="A0A3B9IDQ2"/>
<evidence type="ECO:0000313" key="1">
    <source>
        <dbReference type="EMBL" id="HAE45856.1"/>
    </source>
</evidence>
<accession>A0A3B9IDQ2</accession>
<protein>
    <submittedName>
        <fullName evidence="1">Uncharacterized protein</fullName>
    </submittedName>
</protein>
<reference evidence="1 2" key="1">
    <citation type="journal article" date="2018" name="Nat. Biotechnol.">
        <title>A standardized bacterial taxonomy based on genome phylogeny substantially revises the tree of life.</title>
        <authorList>
            <person name="Parks D.H."/>
            <person name="Chuvochina M."/>
            <person name="Waite D.W."/>
            <person name="Rinke C."/>
            <person name="Skarshewski A."/>
            <person name="Chaumeil P.A."/>
            <person name="Hugenholtz P."/>
        </authorList>
    </citation>
    <scope>NUCLEOTIDE SEQUENCE [LARGE SCALE GENOMIC DNA]</scope>
    <source>
        <strain evidence="1">UBA8739</strain>
    </source>
</reference>
<comment type="caution">
    <text evidence="1">The sequence shown here is derived from an EMBL/GenBank/DDBJ whole genome shotgun (WGS) entry which is preliminary data.</text>
</comment>
<name>A0A3B9IDQ2_9PROT</name>
<dbReference type="InterPro" id="IPR014859">
    <property type="entry name" value="Phage_TAC_4"/>
</dbReference>
<dbReference type="EMBL" id="DMAI01000003">
    <property type="protein sequence ID" value="HAE45856.1"/>
    <property type="molecule type" value="Genomic_DNA"/>
</dbReference>
<dbReference type="Proteomes" id="UP000257706">
    <property type="component" value="Unassembled WGS sequence"/>
</dbReference>
<gene>
    <name evidence="1" type="ORF">DCK97_00390</name>
</gene>
<organism evidence="1 2">
    <name type="scientific">Tistrella mobilis</name>
    <dbReference type="NCBI Taxonomy" id="171437"/>
    <lineage>
        <taxon>Bacteria</taxon>
        <taxon>Pseudomonadati</taxon>
        <taxon>Pseudomonadota</taxon>
        <taxon>Alphaproteobacteria</taxon>
        <taxon>Geminicoccales</taxon>
        <taxon>Geminicoccaceae</taxon>
        <taxon>Tistrella</taxon>
    </lineage>
</organism>